<dbReference type="CDD" id="cd16442">
    <property type="entry name" value="BPL"/>
    <property type="match status" value="1"/>
</dbReference>
<accession>A0A9D1G6E6</accession>
<dbReference type="PROSITE" id="PS51733">
    <property type="entry name" value="BPL_LPL_CATALYTIC"/>
    <property type="match status" value="1"/>
</dbReference>
<dbReference type="GO" id="GO:0009249">
    <property type="term" value="P:protein lipoylation"/>
    <property type="evidence" value="ECO:0007669"/>
    <property type="project" value="UniProtKB-ARBA"/>
</dbReference>
<feature type="domain" description="BPL/LPL catalytic" evidence="2">
    <location>
        <begin position="15"/>
        <end position="196"/>
    </location>
</feature>
<gene>
    <name evidence="3" type="ORF">IAD42_10540</name>
</gene>
<dbReference type="PANTHER" id="PTHR12835">
    <property type="entry name" value="BIOTIN PROTEIN LIGASE"/>
    <property type="match status" value="1"/>
</dbReference>
<dbReference type="GO" id="GO:0016740">
    <property type="term" value="F:transferase activity"/>
    <property type="evidence" value="ECO:0007669"/>
    <property type="project" value="UniProtKB-ARBA"/>
</dbReference>
<dbReference type="SUPFAM" id="SSF55681">
    <property type="entry name" value="Class II aaRS and biotin synthetases"/>
    <property type="match status" value="1"/>
</dbReference>
<proteinExistence type="predicted"/>
<reference evidence="3" key="2">
    <citation type="journal article" date="2021" name="PeerJ">
        <title>Extensive microbial diversity within the chicken gut microbiome revealed by metagenomics and culture.</title>
        <authorList>
            <person name="Gilroy R."/>
            <person name="Ravi A."/>
            <person name="Getino M."/>
            <person name="Pursley I."/>
            <person name="Horton D.L."/>
            <person name="Alikhan N.F."/>
            <person name="Baker D."/>
            <person name="Gharbi K."/>
            <person name="Hall N."/>
            <person name="Watson M."/>
            <person name="Adriaenssens E.M."/>
            <person name="Foster-Nyarko E."/>
            <person name="Jarju S."/>
            <person name="Secka A."/>
            <person name="Antonio M."/>
            <person name="Oren A."/>
            <person name="Chaudhuri R.R."/>
            <person name="La Ragione R."/>
            <person name="Hildebrand F."/>
            <person name="Pallen M.J."/>
        </authorList>
    </citation>
    <scope>NUCLEOTIDE SEQUENCE</scope>
    <source>
        <strain evidence="3">ChiHecec3B27-6122</strain>
    </source>
</reference>
<dbReference type="InterPro" id="IPR045864">
    <property type="entry name" value="aa-tRNA-synth_II/BPL/LPL"/>
</dbReference>
<dbReference type="InterPro" id="IPR004143">
    <property type="entry name" value="BPL_LPL_catalytic"/>
</dbReference>
<protein>
    <submittedName>
        <fullName evidence="3">Biotin--[acetyl-CoA-carboxylase] ligase</fullName>
        <ecNumber evidence="3">6.3.4.15</ecNumber>
    </submittedName>
</protein>
<name>A0A9D1G6E6_9FIRM</name>
<dbReference type="GO" id="GO:0005737">
    <property type="term" value="C:cytoplasm"/>
    <property type="evidence" value="ECO:0007669"/>
    <property type="project" value="TreeGrafter"/>
</dbReference>
<organism evidence="3 4">
    <name type="scientific">Candidatus Scatomorpha pullistercoris</name>
    <dbReference type="NCBI Taxonomy" id="2840929"/>
    <lineage>
        <taxon>Bacteria</taxon>
        <taxon>Bacillati</taxon>
        <taxon>Bacillota</taxon>
        <taxon>Clostridia</taxon>
        <taxon>Eubacteriales</taxon>
        <taxon>Candidatus Scatomorpha</taxon>
    </lineage>
</organism>
<evidence type="ECO:0000313" key="3">
    <source>
        <dbReference type="EMBL" id="HIS98402.1"/>
    </source>
</evidence>
<dbReference type="GO" id="GO:0004077">
    <property type="term" value="F:biotin--[biotin carboxyl-carrier protein] ligase activity"/>
    <property type="evidence" value="ECO:0007669"/>
    <property type="project" value="UniProtKB-EC"/>
</dbReference>
<reference evidence="3" key="1">
    <citation type="submission" date="2020-10" db="EMBL/GenBank/DDBJ databases">
        <authorList>
            <person name="Gilroy R."/>
        </authorList>
    </citation>
    <scope>NUCLEOTIDE SEQUENCE</scope>
    <source>
        <strain evidence="3">ChiHecec3B27-6122</strain>
    </source>
</reference>
<evidence type="ECO:0000256" key="1">
    <source>
        <dbReference type="ARBA" id="ARBA00022598"/>
    </source>
</evidence>
<keyword evidence="1 3" id="KW-0436">Ligase</keyword>
<dbReference type="PANTHER" id="PTHR12835:SF5">
    <property type="entry name" value="BIOTIN--PROTEIN LIGASE"/>
    <property type="match status" value="1"/>
</dbReference>
<sequence length="246" mass="26524">MLEREIKERMEIYGSRFRPLVFDCVDSTNTVLAAMARDGAPEHTAVIASMQTAGRGRGGHSFYSPKDCGVYFSLLLRPSFDAGTAIKLITPAAATAAARAISELSGRRARIKWVNDILLDGKKVCGILTEAMPDGRGGLEWVIVGAGINVTEPESGYPEPIRDIAGAVFGTEASPHGSAAAELAVRTLDAFMGLYSQMPRCSFYEEYLGAQTYTRRPEGMPYGVDSDFRLLVETDGGERLMLTSAG</sequence>
<dbReference type="Pfam" id="PF03099">
    <property type="entry name" value="BPL_LplA_LipB"/>
    <property type="match status" value="1"/>
</dbReference>
<dbReference type="InterPro" id="IPR004408">
    <property type="entry name" value="Biotin_CoA_COase_ligase"/>
</dbReference>
<dbReference type="NCBIfam" id="TIGR00121">
    <property type="entry name" value="birA_ligase"/>
    <property type="match status" value="1"/>
</dbReference>
<dbReference type="AlphaFoldDB" id="A0A9D1G6E6"/>
<evidence type="ECO:0000259" key="2">
    <source>
        <dbReference type="PROSITE" id="PS51733"/>
    </source>
</evidence>
<dbReference type="EC" id="6.3.4.15" evidence="3"/>
<evidence type="ECO:0000313" key="4">
    <source>
        <dbReference type="Proteomes" id="UP000886876"/>
    </source>
</evidence>
<dbReference type="Gene3D" id="3.30.930.10">
    <property type="entry name" value="Bira Bifunctional Protein, Domain 2"/>
    <property type="match status" value="1"/>
</dbReference>
<dbReference type="Proteomes" id="UP000886876">
    <property type="component" value="Unassembled WGS sequence"/>
</dbReference>
<dbReference type="EMBL" id="DVJS01000263">
    <property type="protein sequence ID" value="HIS98402.1"/>
    <property type="molecule type" value="Genomic_DNA"/>
</dbReference>
<comment type="caution">
    <text evidence="3">The sequence shown here is derived from an EMBL/GenBank/DDBJ whole genome shotgun (WGS) entry which is preliminary data.</text>
</comment>